<name>A0A9Q0ELY8_9TELE</name>
<evidence type="ECO:0000313" key="5">
    <source>
        <dbReference type="EMBL" id="KAJ3608326.1"/>
    </source>
</evidence>
<keyword evidence="2" id="KW-0539">Nucleus</keyword>
<dbReference type="GO" id="GO:0003677">
    <property type="term" value="F:DNA binding"/>
    <property type="evidence" value="ECO:0007669"/>
    <property type="project" value="UniProtKB-UniRule"/>
</dbReference>
<gene>
    <name evidence="5" type="ORF">NHX12_025375</name>
</gene>
<sequence>MAPFGAMGAAAVSLLAKSIPVFCCSSRFLAARSVGVLPLSSRCLMIQVDGPPKRPLNAYIRFVVQQRPHLIIEHPDLKLMDLSRKMAQQWRTMSEEQKREMNSLGKPKRTRSSFNIFMSEHFAEARGATVMVYMQLAQDDKIRYKNEMQSWEEHMVDIGRQDVLRGQPRSRLKEQKKSAPKMATKAGQKSKSKAGKRTTARSSK</sequence>
<dbReference type="CDD" id="cd22012">
    <property type="entry name" value="HMG-box_ABF2_IXR1-like_rpt2"/>
    <property type="match status" value="1"/>
</dbReference>
<dbReference type="PROSITE" id="PS50118">
    <property type="entry name" value="HMG_BOX_2"/>
    <property type="match status" value="1"/>
</dbReference>
<feature type="compositionally biased region" description="Basic residues" evidence="3">
    <location>
        <begin position="188"/>
        <end position="204"/>
    </location>
</feature>
<comment type="caution">
    <text evidence="5">The sequence shown here is derived from an EMBL/GenBank/DDBJ whole genome shotgun (WGS) entry which is preliminary data.</text>
</comment>
<keyword evidence="1 2" id="KW-0238">DNA-binding</keyword>
<dbReference type="InterPro" id="IPR050342">
    <property type="entry name" value="HMGB"/>
</dbReference>
<feature type="DNA-binding region" description="HMG box" evidence="2">
    <location>
        <begin position="52"/>
        <end position="152"/>
    </location>
</feature>
<dbReference type="InterPro" id="IPR036910">
    <property type="entry name" value="HMG_box_dom_sf"/>
</dbReference>
<dbReference type="GO" id="GO:0005634">
    <property type="term" value="C:nucleus"/>
    <property type="evidence" value="ECO:0007669"/>
    <property type="project" value="UniProtKB-UniRule"/>
</dbReference>
<dbReference type="EMBL" id="JANIIK010000040">
    <property type="protein sequence ID" value="KAJ3608326.1"/>
    <property type="molecule type" value="Genomic_DNA"/>
</dbReference>
<dbReference type="Proteomes" id="UP001148018">
    <property type="component" value="Unassembled WGS sequence"/>
</dbReference>
<feature type="region of interest" description="Disordered" evidence="3">
    <location>
        <begin position="161"/>
        <end position="204"/>
    </location>
</feature>
<dbReference type="InterPro" id="IPR009071">
    <property type="entry name" value="HMG_box_dom"/>
</dbReference>
<dbReference type="AlphaFoldDB" id="A0A9Q0ELY8"/>
<organism evidence="5 6">
    <name type="scientific">Muraenolepis orangiensis</name>
    <name type="common">Patagonian moray cod</name>
    <dbReference type="NCBI Taxonomy" id="630683"/>
    <lineage>
        <taxon>Eukaryota</taxon>
        <taxon>Metazoa</taxon>
        <taxon>Chordata</taxon>
        <taxon>Craniata</taxon>
        <taxon>Vertebrata</taxon>
        <taxon>Euteleostomi</taxon>
        <taxon>Actinopterygii</taxon>
        <taxon>Neopterygii</taxon>
        <taxon>Teleostei</taxon>
        <taxon>Neoteleostei</taxon>
        <taxon>Acanthomorphata</taxon>
        <taxon>Zeiogadaria</taxon>
        <taxon>Gadariae</taxon>
        <taxon>Gadiformes</taxon>
        <taxon>Muraenolepidoidei</taxon>
        <taxon>Muraenolepididae</taxon>
        <taxon>Muraenolepis</taxon>
    </lineage>
</organism>
<evidence type="ECO:0000259" key="4">
    <source>
        <dbReference type="PROSITE" id="PS50118"/>
    </source>
</evidence>
<protein>
    <recommendedName>
        <fullName evidence="4">HMG box domain-containing protein</fullName>
    </recommendedName>
</protein>
<accession>A0A9Q0ELY8</accession>
<keyword evidence="6" id="KW-1185">Reference proteome</keyword>
<dbReference type="Pfam" id="PF00505">
    <property type="entry name" value="HMG_box"/>
    <property type="match status" value="1"/>
</dbReference>
<evidence type="ECO:0000256" key="2">
    <source>
        <dbReference type="PROSITE-ProRule" id="PRU00267"/>
    </source>
</evidence>
<evidence type="ECO:0000256" key="1">
    <source>
        <dbReference type="ARBA" id="ARBA00023125"/>
    </source>
</evidence>
<dbReference type="Gene3D" id="1.10.30.10">
    <property type="entry name" value="High mobility group box domain"/>
    <property type="match status" value="1"/>
</dbReference>
<dbReference type="OrthoDB" id="5550281at2759"/>
<evidence type="ECO:0000313" key="6">
    <source>
        <dbReference type="Proteomes" id="UP001148018"/>
    </source>
</evidence>
<proteinExistence type="predicted"/>
<evidence type="ECO:0000256" key="3">
    <source>
        <dbReference type="SAM" id="MobiDB-lite"/>
    </source>
</evidence>
<dbReference type="PANTHER" id="PTHR48112:SF22">
    <property type="entry name" value="MITOCHONDRIAL TRANSCRIPTION FACTOR A, ISOFORM B"/>
    <property type="match status" value="1"/>
</dbReference>
<dbReference type="SMART" id="SM00398">
    <property type="entry name" value="HMG"/>
    <property type="match status" value="1"/>
</dbReference>
<dbReference type="SUPFAM" id="SSF47095">
    <property type="entry name" value="HMG-box"/>
    <property type="match status" value="2"/>
</dbReference>
<reference evidence="5" key="1">
    <citation type="submission" date="2022-07" db="EMBL/GenBank/DDBJ databases">
        <title>Chromosome-level genome of Muraenolepis orangiensis.</title>
        <authorList>
            <person name="Kim J."/>
        </authorList>
    </citation>
    <scope>NUCLEOTIDE SEQUENCE</scope>
    <source>
        <strain evidence="5">KU_S4_2022</strain>
        <tissue evidence="5">Muscle</tissue>
    </source>
</reference>
<feature type="domain" description="HMG box" evidence="4">
    <location>
        <begin position="52"/>
        <end position="152"/>
    </location>
</feature>
<dbReference type="PANTHER" id="PTHR48112">
    <property type="entry name" value="HIGH MOBILITY GROUP PROTEIN DSP1"/>
    <property type="match status" value="1"/>
</dbReference>